<name>A0ABV3X1E7_9HYPH</name>
<proteinExistence type="predicted"/>
<gene>
    <name evidence="2" type="ORF">V1479_26105</name>
</gene>
<comment type="caution">
    <text evidence="2">The sequence shown here is derived from an EMBL/GenBank/DDBJ whole genome shotgun (WGS) entry which is preliminary data.</text>
</comment>
<dbReference type="Proteomes" id="UP001559025">
    <property type="component" value="Unassembled WGS sequence"/>
</dbReference>
<reference evidence="2 3" key="1">
    <citation type="submission" date="2024-01" db="EMBL/GenBank/DDBJ databases">
        <title>New evidence supports the origin of RcGTA from prophage.</title>
        <authorList>
            <person name="Xu Y."/>
            <person name="Liu B."/>
            <person name="Chen F."/>
        </authorList>
    </citation>
    <scope>NUCLEOTIDE SEQUENCE [LARGE SCALE GENOMIC DNA]</scope>
    <source>
        <strain evidence="2 3">CBW1107-2</strain>
    </source>
</reference>
<sequence>MWTPTTREQHNRRAPRYQTDLTDAEWYLIQPHLPAACKMGRPRAWPMREIINAIFYVLRGGITWRLLPSDFPPWPTVYRWFAAFRDGSVFEKINHTLVMMDRERSGREASPSAAIIDSQS</sequence>
<organism evidence="2 3">
    <name type="scientific">Neoaquamicrobium sediminum</name>
    <dbReference type="NCBI Taxonomy" id="1849104"/>
    <lineage>
        <taxon>Bacteria</taxon>
        <taxon>Pseudomonadati</taxon>
        <taxon>Pseudomonadota</taxon>
        <taxon>Alphaproteobacteria</taxon>
        <taxon>Hyphomicrobiales</taxon>
        <taxon>Phyllobacteriaceae</taxon>
        <taxon>Neoaquamicrobium</taxon>
    </lineage>
</organism>
<evidence type="ECO:0000313" key="2">
    <source>
        <dbReference type="EMBL" id="MEX4010777.1"/>
    </source>
</evidence>
<protein>
    <submittedName>
        <fullName evidence="2">Transposase</fullName>
    </submittedName>
</protein>
<dbReference type="PANTHER" id="PTHR30007:SF0">
    <property type="entry name" value="TRANSPOSASE"/>
    <property type="match status" value="1"/>
</dbReference>
<feature type="domain" description="Insertion element IS402-like" evidence="1">
    <location>
        <begin position="21"/>
        <end position="93"/>
    </location>
</feature>
<dbReference type="PANTHER" id="PTHR30007">
    <property type="entry name" value="PHP DOMAIN PROTEIN"/>
    <property type="match status" value="1"/>
</dbReference>
<dbReference type="RefSeq" id="WP_368805382.1">
    <property type="nucleotide sequence ID" value="NZ_JAZHFV010000040.1"/>
</dbReference>
<dbReference type="Pfam" id="PF13340">
    <property type="entry name" value="DUF4096"/>
    <property type="match status" value="1"/>
</dbReference>
<evidence type="ECO:0000259" key="1">
    <source>
        <dbReference type="Pfam" id="PF13340"/>
    </source>
</evidence>
<dbReference type="InterPro" id="IPR025161">
    <property type="entry name" value="IS402-like_dom"/>
</dbReference>
<dbReference type="EMBL" id="JAZHFV010000040">
    <property type="protein sequence ID" value="MEX4010777.1"/>
    <property type="molecule type" value="Genomic_DNA"/>
</dbReference>
<accession>A0ABV3X1E7</accession>
<evidence type="ECO:0000313" key="3">
    <source>
        <dbReference type="Proteomes" id="UP001559025"/>
    </source>
</evidence>
<keyword evidence="3" id="KW-1185">Reference proteome</keyword>
<feature type="non-terminal residue" evidence="2">
    <location>
        <position position="120"/>
    </location>
</feature>